<reference evidence="2 3" key="2">
    <citation type="submission" date="2018-11" db="EMBL/GenBank/DDBJ databases">
        <authorList>
            <consortium name="Pathogen Informatics"/>
        </authorList>
    </citation>
    <scope>NUCLEOTIDE SEQUENCE [LARGE SCALE GENOMIC DNA]</scope>
</reference>
<dbReference type="Proteomes" id="UP000271162">
    <property type="component" value="Unassembled WGS sequence"/>
</dbReference>
<name>A0A0N4Y9M9_NIPBR</name>
<reference evidence="4" key="1">
    <citation type="submission" date="2017-02" db="UniProtKB">
        <authorList>
            <consortium name="WormBaseParasite"/>
        </authorList>
    </citation>
    <scope>IDENTIFICATION</scope>
</reference>
<evidence type="ECO:0000313" key="4">
    <source>
        <dbReference type="WBParaSite" id="NBR_0001303101-mRNA-1"/>
    </source>
</evidence>
<sequence>MHSSLHTSGQQRWYNALGPNSTVTLLRLFSRSLIVVVTKATNAKHTGHPEKVPNDAFFSYKKSMAWQMTTRPGSIRPANRSSAFPHRGMLMYYHAALSLCMPAVSRPNPYPRRRLFITTGVTTVDEKKYRGRESEWRSSVSEIRTSTDWSVGWSALWMAVSTRLRIMPVAWISIILSISVITLSPPCHFNVNFFRCRF</sequence>
<feature type="transmembrane region" description="Helical" evidence="1">
    <location>
        <begin position="166"/>
        <end position="184"/>
    </location>
</feature>
<keyword evidence="1" id="KW-0472">Membrane</keyword>
<organism evidence="4">
    <name type="scientific">Nippostrongylus brasiliensis</name>
    <name type="common">Rat hookworm</name>
    <dbReference type="NCBI Taxonomy" id="27835"/>
    <lineage>
        <taxon>Eukaryota</taxon>
        <taxon>Metazoa</taxon>
        <taxon>Ecdysozoa</taxon>
        <taxon>Nematoda</taxon>
        <taxon>Chromadorea</taxon>
        <taxon>Rhabditida</taxon>
        <taxon>Rhabditina</taxon>
        <taxon>Rhabditomorpha</taxon>
        <taxon>Strongyloidea</taxon>
        <taxon>Heligmosomidae</taxon>
        <taxon>Nippostrongylus</taxon>
    </lineage>
</organism>
<evidence type="ECO:0000313" key="2">
    <source>
        <dbReference type="EMBL" id="VDL76621.1"/>
    </source>
</evidence>
<keyword evidence="1" id="KW-0812">Transmembrane</keyword>
<gene>
    <name evidence="2" type="ORF">NBR_LOCUS13032</name>
</gene>
<dbReference type="AlphaFoldDB" id="A0A0N4Y9M9"/>
<dbReference type="EMBL" id="UYSL01020925">
    <property type="protein sequence ID" value="VDL76621.1"/>
    <property type="molecule type" value="Genomic_DNA"/>
</dbReference>
<dbReference type="WBParaSite" id="NBR_0001303101-mRNA-1">
    <property type="protein sequence ID" value="NBR_0001303101-mRNA-1"/>
    <property type="gene ID" value="NBR_0001303101"/>
</dbReference>
<evidence type="ECO:0000256" key="1">
    <source>
        <dbReference type="SAM" id="Phobius"/>
    </source>
</evidence>
<keyword evidence="1" id="KW-1133">Transmembrane helix</keyword>
<keyword evidence="3" id="KW-1185">Reference proteome</keyword>
<accession>A0A0N4Y9M9</accession>
<protein>
    <submittedName>
        <fullName evidence="4">Secreted protein</fullName>
    </submittedName>
</protein>
<evidence type="ECO:0000313" key="3">
    <source>
        <dbReference type="Proteomes" id="UP000271162"/>
    </source>
</evidence>
<proteinExistence type="predicted"/>